<proteinExistence type="predicted"/>
<dbReference type="RefSeq" id="WP_311788285.1">
    <property type="nucleotide sequence ID" value="NZ_JALDYY010000014.1"/>
</dbReference>
<comment type="caution">
    <text evidence="1">The sequence shown here is derived from an EMBL/GenBank/DDBJ whole genome shotgun (WGS) entry which is preliminary data.</text>
</comment>
<reference evidence="1" key="1">
    <citation type="submission" date="2022-03" db="EMBL/GenBank/DDBJ databases">
        <title>Fererhizobium litorale gen. nov., sp. nov., isolated from sandy sediments of the Sea of Japan seashore.</title>
        <authorList>
            <person name="Romanenko L."/>
            <person name="Kurilenko V."/>
            <person name="Otstavnykh N."/>
            <person name="Svetashev V."/>
            <person name="Tekutyeva L."/>
            <person name="Isaeva M."/>
            <person name="Mikhailov V."/>
        </authorList>
    </citation>
    <scope>NUCLEOTIDE SEQUENCE</scope>
    <source>
        <strain evidence="1">KMM 9576</strain>
    </source>
</reference>
<dbReference type="EMBL" id="JALDYZ010000013">
    <property type="protein sequence ID" value="MDI7924213.1"/>
    <property type="molecule type" value="Genomic_DNA"/>
</dbReference>
<name>A0AAE3QJE9_9HYPH</name>
<keyword evidence="2" id="KW-1185">Reference proteome</keyword>
<dbReference type="Proteomes" id="UP001161580">
    <property type="component" value="Unassembled WGS sequence"/>
</dbReference>
<evidence type="ECO:0000313" key="2">
    <source>
        <dbReference type="Proteomes" id="UP001161580"/>
    </source>
</evidence>
<evidence type="ECO:0000313" key="1">
    <source>
        <dbReference type="EMBL" id="MDI7924213.1"/>
    </source>
</evidence>
<organism evidence="1 2">
    <name type="scientific">Ferirhizobium litorale</name>
    <dbReference type="NCBI Taxonomy" id="2927786"/>
    <lineage>
        <taxon>Bacteria</taxon>
        <taxon>Pseudomonadati</taxon>
        <taxon>Pseudomonadota</taxon>
        <taxon>Alphaproteobacteria</taxon>
        <taxon>Hyphomicrobiales</taxon>
        <taxon>Rhizobiaceae</taxon>
        <taxon>Ferirhizobium</taxon>
    </lineage>
</organism>
<sequence>MADIDPSAAQRLASMLEGLRRNGMSPSDIVRHTHVSRTTIWRLTVGDGRMPSADTFQRIEAIWRDRCLR</sequence>
<dbReference type="AlphaFoldDB" id="A0AAE3QJE9"/>
<accession>A0AAE3QJE9</accession>
<protein>
    <submittedName>
        <fullName evidence="1">Uncharacterized protein</fullName>
    </submittedName>
</protein>
<gene>
    <name evidence="1" type="ORF">MRS75_19290</name>
</gene>